<reference evidence="3 4" key="1">
    <citation type="journal article" date="2023" name="Life. Sci Alliance">
        <title>Evolutionary insights into 3D genome organization and epigenetic landscape of Vigna mungo.</title>
        <authorList>
            <person name="Junaid A."/>
            <person name="Singh B."/>
            <person name="Bhatia S."/>
        </authorList>
    </citation>
    <scope>NUCLEOTIDE SEQUENCE [LARGE SCALE GENOMIC DNA]</scope>
    <source>
        <strain evidence="3">Urdbean</strain>
    </source>
</reference>
<sequence length="148" mass="16701">MQILTHHQSCSCRSLSIVLLLLQQQIHALRRVWKSWRAHELRSSSQSVLLRRFGSEELMALLHHLNLAWRPYHCSSTICISKSTMKEPATCPILTVPSSKVKTRLPPQPGVRVLRTQTSIIDRATPSMKGPSPTVGRKESRVSNTGRT</sequence>
<organism evidence="3 4">
    <name type="scientific">Vigna mungo</name>
    <name type="common">Black gram</name>
    <name type="synonym">Phaseolus mungo</name>
    <dbReference type="NCBI Taxonomy" id="3915"/>
    <lineage>
        <taxon>Eukaryota</taxon>
        <taxon>Viridiplantae</taxon>
        <taxon>Streptophyta</taxon>
        <taxon>Embryophyta</taxon>
        <taxon>Tracheophyta</taxon>
        <taxon>Spermatophyta</taxon>
        <taxon>Magnoliopsida</taxon>
        <taxon>eudicotyledons</taxon>
        <taxon>Gunneridae</taxon>
        <taxon>Pentapetalae</taxon>
        <taxon>rosids</taxon>
        <taxon>fabids</taxon>
        <taxon>Fabales</taxon>
        <taxon>Fabaceae</taxon>
        <taxon>Papilionoideae</taxon>
        <taxon>50 kb inversion clade</taxon>
        <taxon>NPAAA clade</taxon>
        <taxon>indigoferoid/millettioid clade</taxon>
        <taxon>Phaseoleae</taxon>
        <taxon>Vigna</taxon>
    </lineage>
</organism>
<dbReference type="EMBL" id="CP144694">
    <property type="protein sequence ID" value="WVZ03402.1"/>
    <property type="molecule type" value="Genomic_DNA"/>
</dbReference>
<feature type="signal peptide" evidence="2">
    <location>
        <begin position="1"/>
        <end position="28"/>
    </location>
</feature>
<evidence type="ECO:0000313" key="4">
    <source>
        <dbReference type="Proteomes" id="UP001374535"/>
    </source>
</evidence>
<evidence type="ECO:0000256" key="2">
    <source>
        <dbReference type="SAM" id="SignalP"/>
    </source>
</evidence>
<evidence type="ECO:0008006" key="5">
    <source>
        <dbReference type="Google" id="ProtNLM"/>
    </source>
</evidence>
<gene>
    <name evidence="3" type="ORF">V8G54_024208</name>
</gene>
<keyword evidence="4" id="KW-1185">Reference proteome</keyword>
<accession>A0AAQ3N5U4</accession>
<protein>
    <recommendedName>
        <fullName evidence="5">Secreted protein</fullName>
    </recommendedName>
</protein>
<dbReference type="AlphaFoldDB" id="A0AAQ3N5U4"/>
<dbReference type="Proteomes" id="UP001374535">
    <property type="component" value="Chromosome 7"/>
</dbReference>
<evidence type="ECO:0000313" key="3">
    <source>
        <dbReference type="EMBL" id="WVZ03402.1"/>
    </source>
</evidence>
<evidence type="ECO:0000256" key="1">
    <source>
        <dbReference type="SAM" id="MobiDB-lite"/>
    </source>
</evidence>
<name>A0AAQ3N5U4_VIGMU</name>
<feature type="chain" id="PRO_5042939991" description="Secreted protein" evidence="2">
    <location>
        <begin position="29"/>
        <end position="148"/>
    </location>
</feature>
<proteinExistence type="predicted"/>
<feature type="region of interest" description="Disordered" evidence="1">
    <location>
        <begin position="122"/>
        <end position="148"/>
    </location>
</feature>
<keyword evidence="2" id="KW-0732">Signal</keyword>